<dbReference type="STRING" id="1423744.FC86_GL001049"/>
<dbReference type="InterPro" id="IPR021321">
    <property type="entry name" value="DUF2922"/>
</dbReference>
<dbReference type="AlphaFoldDB" id="A0A0R2DSA6"/>
<dbReference type="EMBL" id="AYZL01000006">
    <property type="protein sequence ID" value="KRN04693.1"/>
    <property type="molecule type" value="Genomic_DNA"/>
</dbReference>
<evidence type="ECO:0000313" key="1">
    <source>
        <dbReference type="EMBL" id="KRN04693.1"/>
    </source>
</evidence>
<dbReference type="RefSeq" id="WP_056974023.1">
    <property type="nucleotide sequence ID" value="NZ_AYZL01000006.1"/>
</dbReference>
<proteinExistence type="predicted"/>
<evidence type="ECO:0008006" key="3">
    <source>
        <dbReference type="Google" id="ProtNLM"/>
    </source>
</evidence>
<organism evidence="1 2">
    <name type="scientific">Holzapfeliella floricola DSM 23037 = JCM 16512</name>
    <dbReference type="NCBI Taxonomy" id="1423744"/>
    <lineage>
        <taxon>Bacteria</taxon>
        <taxon>Bacillati</taxon>
        <taxon>Bacillota</taxon>
        <taxon>Bacilli</taxon>
        <taxon>Lactobacillales</taxon>
        <taxon>Lactobacillaceae</taxon>
        <taxon>Holzapfeliella</taxon>
    </lineage>
</organism>
<sequence>MTNETLTLQLEFKDAEKKTRQLNLEHTKQDLSAELVQQAMNQIVTSHLIDKKGVDAYQSPQAARYIRRTVSDVFAAAKN</sequence>
<comment type="caution">
    <text evidence="1">The sequence shown here is derived from an EMBL/GenBank/DDBJ whole genome shotgun (WGS) entry which is preliminary data.</text>
</comment>
<reference evidence="1 2" key="1">
    <citation type="journal article" date="2015" name="Genome Announc.">
        <title>Expanding the biotechnology potential of lactobacilli through comparative genomics of 213 strains and associated genera.</title>
        <authorList>
            <person name="Sun Z."/>
            <person name="Harris H.M."/>
            <person name="McCann A."/>
            <person name="Guo C."/>
            <person name="Argimon S."/>
            <person name="Zhang W."/>
            <person name="Yang X."/>
            <person name="Jeffery I.B."/>
            <person name="Cooney J.C."/>
            <person name="Kagawa T.F."/>
            <person name="Liu W."/>
            <person name="Song Y."/>
            <person name="Salvetti E."/>
            <person name="Wrobel A."/>
            <person name="Rasinkangas P."/>
            <person name="Parkhill J."/>
            <person name="Rea M.C."/>
            <person name="O'Sullivan O."/>
            <person name="Ritari J."/>
            <person name="Douillard F.P."/>
            <person name="Paul Ross R."/>
            <person name="Yang R."/>
            <person name="Briner A.E."/>
            <person name="Felis G.E."/>
            <person name="de Vos W.M."/>
            <person name="Barrangou R."/>
            <person name="Klaenhammer T.R."/>
            <person name="Caufield P.W."/>
            <person name="Cui Y."/>
            <person name="Zhang H."/>
            <person name="O'Toole P.W."/>
        </authorList>
    </citation>
    <scope>NUCLEOTIDE SEQUENCE [LARGE SCALE GENOMIC DNA]</scope>
    <source>
        <strain evidence="1 2">DSM 23037</strain>
    </source>
</reference>
<gene>
    <name evidence="1" type="ORF">FC86_GL001049</name>
</gene>
<name>A0A0R2DSA6_9LACO</name>
<dbReference type="OrthoDB" id="2323347at2"/>
<dbReference type="Pfam" id="PF11148">
    <property type="entry name" value="DUF2922"/>
    <property type="match status" value="1"/>
</dbReference>
<evidence type="ECO:0000313" key="2">
    <source>
        <dbReference type="Proteomes" id="UP000051378"/>
    </source>
</evidence>
<protein>
    <recommendedName>
        <fullName evidence="3">DUF2922 domain-containing protein</fullName>
    </recommendedName>
</protein>
<accession>A0A0R2DSA6</accession>
<dbReference type="Proteomes" id="UP000051378">
    <property type="component" value="Unassembled WGS sequence"/>
</dbReference>
<keyword evidence="2" id="KW-1185">Reference proteome</keyword>
<dbReference type="PATRIC" id="fig|1423744.4.peg.1077"/>